<dbReference type="InterPro" id="IPR007345">
    <property type="entry name" value="Polysacch_pyruvyl_Trfase"/>
</dbReference>
<dbReference type="AlphaFoldDB" id="A0A2N3WSG3"/>
<accession>A0A8E1W219</accession>
<evidence type="ECO:0000313" key="3">
    <source>
        <dbReference type="EMBL" id="PKV96821.1"/>
    </source>
</evidence>
<protein>
    <submittedName>
        <fullName evidence="2 3">Polysaccharide pyruvyl transferase</fullName>
    </submittedName>
</protein>
<dbReference type="Proteomes" id="UP000550260">
    <property type="component" value="Unassembled WGS sequence"/>
</dbReference>
<evidence type="ECO:0000313" key="4">
    <source>
        <dbReference type="Proteomes" id="UP000233750"/>
    </source>
</evidence>
<dbReference type="GO" id="GO:0016740">
    <property type="term" value="F:transferase activity"/>
    <property type="evidence" value="ECO:0007669"/>
    <property type="project" value="UniProtKB-KW"/>
</dbReference>
<organism evidence="3 4">
    <name type="scientific">Amycolatopsis echigonensis</name>
    <dbReference type="NCBI Taxonomy" id="2576905"/>
    <lineage>
        <taxon>Bacteria</taxon>
        <taxon>Bacillati</taxon>
        <taxon>Actinomycetota</taxon>
        <taxon>Actinomycetes</taxon>
        <taxon>Pseudonocardiales</taxon>
        <taxon>Pseudonocardiaceae</taxon>
        <taxon>Amycolatopsis</taxon>
    </lineage>
</organism>
<feature type="domain" description="Polysaccharide pyruvyl transferase" evidence="1">
    <location>
        <begin position="184"/>
        <end position="222"/>
    </location>
</feature>
<evidence type="ECO:0000313" key="2">
    <source>
        <dbReference type="EMBL" id="MBB2502511.1"/>
    </source>
</evidence>
<name>A0A2N3WSG3_9PSEU</name>
<reference evidence="3 4" key="1">
    <citation type="submission" date="2017-12" db="EMBL/GenBank/DDBJ databases">
        <title>Sequencing the genomes of 1000 Actinobacteria strains.</title>
        <authorList>
            <person name="Klenk H.-P."/>
        </authorList>
    </citation>
    <scope>NUCLEOTIDE SEQUENCE [LARGE SCALE GENOMIC DNA]</scope>
    <source>
        <strain evidence="3 4">DSM 45165</strain>
    </source>
</reference>
<keyword evidence="3" id="KW-0808">Transferase</keyword>
<gene>
    <name evidence="3" type="ORF">ATK30_7784</name>
    <name evidence="2" type="ORF">H5411_25655</name>
</gene>
<dbReference type="EMBL" id="PJMY01000003">
    <property type="protein sequence ID" value="PKV96821.1"/>
    <property type="molecule type" value="Genomic_DNA"/>
</dbReference>
<reference evidence="2 5" key="2">
    <citation type="submission" date="2020-08" db="EMBL/GenBank/DDBJ databases">
        <title>Amycolatopsis echigonensis JCM 21831.</title>
        <authorList>
            <person name="Tedsree N."/>
            <person name="Kuncharoen N."/>
            <person name="Likhitwitayawuid K."/>
            <person name="Tanasupawat S."/>
        </authorList>
    </citation>
    <scope>NUCLEOTIDE SEQUENCE [LARGE SCALE GENOMIC DNA]</scope>
    <source>
        <strain evidence="2 5">JCM 21831</strain>
    </source>
</reference>
<dbReference type="Proteomes" id="UP000233750">
    <property type="component" value="Unassembled WGS sequence"/>
</dbReference>
<dbReference type="RefSeq" id="WP_101439623.1">
    <property type="nucleotide sequence ID" value="NZ_JACJHR010000039.1"/>
</dbReference>
<sequence>MRVLLTGWASFRHGEATAGDVLSLRAVSDVLTEAGVDHLTAWSPAFRPEGPHLDDAEPDAFTHIVFACGPLRGTQLHELHRRYPRSRRLAVGVSVPDPADPAVTGFDVVLPRDDGDACAADLSLATRVESPPVVGVVLAPDQPEYGADRRHETVHTTLAAWLRDLDCGRVPLDTRLATDDWRHCATPDQFVSTLSRLDVLVSTRLHGLALGLKAGVPVLAVDPVAHGGKVTAQATALRWPAVLPADATRADLDKWFEWCCSAEARARAAAEHPFPGPLAELVGALEEMP</sequence>
<dbReference type="Pfam" id="PF04230">
    <property type="entry name" value="PS_pyruv_trans"/>
    <property type="match status" value="1"/>
</dbReference>
<keyword evidence="4" id="KW-1185">Reference proteome</keyword>
<proteinExistence type="predicted"/>
<evidence type="ECO:0000313" key="5">
    <source>
        <dbReference type="Proteomes" id="UP000550260"/>
    </source>
</evidence>
<evidence type="ECO:0000259" key="1">
    <source>
        <dbReference type="Pfam" id="PF04230"/>
    </source>
</evidence>
<dbReference type="EMBL" id="JACJHR010000039">
    <property type="protein sequence ID" value="MBB2502511.1"/>
    <property type="molecule type" value="Genomic_DNA"/>
</dbReference>
<dbReference type="OrthoDB" id="1491277at2"/>
<comment type="caution">
    <text evidence="3">The sequence shown here is derived from an EMBL/GenBank/DDBJ whole genome shotgun (WGS) entry which is preliminary data.</text>
</comment>
<accession>A0A2N3WSG3</accession>